<dbReference type="RefSeq" id="WP_377065566.1">
    <property type="nucleotide sequence ID" value="NZ_JBHSJJ010000008.1"/>
</dbReference>
<proteinExistence type="predicted"/>
<feature type="domain" description="Response regulatory" evidence="2">
    <location>
        <begin position="3"/>
        <end position="117"/>
    </location>
</feature>
<dbReference type="Gene3D" id="3.40.50.2300">
    <property type="match status" value="1"/>
</dbReference>
<evidence type="ECO:0000256" key="1">
    <source>
        <dbReference type="PROSITE-ProRule" id="PRU00169"/>
    </source>
</evidence>
<keyword evidence="4" id="KW-1185">Reference proteome</keyword>
<dbReference type="PANTHER" id="PTHR44520:SF2">
    <property type="entry name" value="RESPONSE REGULATOR RCP1"/>
    <property type="match status" value="1"/>
</dbReference>
<keyword evidence="1" id="KW-0597">Phosphoprotein</keyword>
<organism evidence="3 4">
    <name type="scientific">Negadavirga shengliensis</name>
    <dbReference type="NCBI Taxonomy" id="1389218"/>
    <lineage>
        <taxon>Bacteria</taxon>
        <taxon>Pseudomonadati</taxon>
        <taxon>Bacteroidota</taxon>
        <taxon>Cytophagia</taxon>
        <taxon>Cytophagales</taxon>
        <taxon>Cyclobacteriaceae</taxon>
        <taxon>Negadavirga</taxon>
    </lineage>
</organism>
<feature type="modified residue" description="4-aspartylphosphate" evidence="1">
    <location>
        <position position="55"/>
    </location>
</feature>
<evidence type="ECO:0000313" key="3">
    <source>
        <dbReference type="EMBL" id="MFC4872985.1"/>
    </source>
</evidence>
<dbReference type="Pfam" id="PF00072">
    <property type="entry name" value="Response_reg"/>
    <property type="match status" value="1"/>
</dbReference>
<dbReference type="InterPro" id="IPR001789">
    <property type="entry name" value="Sig_transdc_resp-reg_receiver"/>
</dbReference>
<accession>A0ABV9T2J4</accession>
<dbReference type="PROSITE" id="PS50110">
    <property type="entry name" value="RESPONSE_REGULATORY"/>
    <property type="match status" value="1"/>
</dbReference>
<evidence type="ECO:0000313" key="4">
    <source>
        <dbReference type="Proteomes" id="UP001595818"/>
    </source>
</evidence>
<protein>
    <submittedName>
        <fullName evidence="3">Response regulator</fullName>
    </submittedName>
</protein>
<reference evidence="4" key="1">
    <citation type="journal article" date="2019" name="Int. J. Syst. Evol. Microbiol.">
        <title>The Global Catalogue of Microorganisms (GCM) 10K type strain sequencing project: providing services to taxonomists for standard genome sequencing and annotation.</title>
        <authorList>
            <consortium name="The Broad Institute Genomics Platform"/>
            <consortium name="The Broad Institute Genome Sequencing Center for Infectious Disease"/>
            <person name="Wu L."/>
            <person name="Ma J."/>
        </authorList>
    </citation>
    <scope>NUCLEOTIDE SEQUENCE [LARGE SCALE GENOMIC DNA]</scope>
    <source>
        <strain evidence="4">CGMCC 4.7466</strain>
    </source>
</reference>
<dbReference type="PANTHER" id="PTHR44520">
    <property type="entry name" value="RESPONSE REGULATOR RCP1-RELATED"/>
    <property type="match status" value="1"/>
</dbReference>
<comment type="caution">
    <text evidence="3">The sequence shown here is derived from an EMBL/GenBank/DDBJ whole genome shotgun (WGS) entry which is preliminary data.</text>
</comment>
<gene>
    <name evidence="3" type="ORF">ACFPFU_14905</name>
</gene>
<dbReference type="SUPFAM" id="SSF52172">
    <property type="entry name" value="CheY-like"/>
    <property type="match status" value="1"/>
</dbReference>
<dbReference type="InterPro" id="IPR011006">
    <property type="entry name" value="CheY-like_superfamily"/>
</dbReference>
<name>A0ABV9T2J4_9BACT</name>
<dbReference type="InterPro" id="IPR052893">
    <property type="entry name" value="TCS_response_regulator"/>
</dbReference>
<evidence type="ECO:0000259" key="2">
    <source>
        <dbReference type="PROSITE" id="PS50110"/>
    </source>
</evidence>
<dbReference type="Proteomes" id="UP001595818">
    <property type="component" value="Unassembled WGS sequence"/>
</dbReference>
<dbReference type="SMART" id="SM00448">
    <property type="entry name" value="REC"/>
    <property type="match status" value="1"/>
</dbReference>
<sequence length="123" mass="14582">MVKIVLIDDDPISIFVTEKLIHKNVRMPCKIFSFDNALDALRDIKNIKPQYLFVDLNMPDMSGWDFLERFCPKNREPEIYILSSSIDQRDINRANQYDQVKKFLSKPLIKHYVNMIFGEERQA</sequence>
<dbReference type="EMBL" id="JBHSJJ010000008">
    <property type="protein sequence ID" value="MFC4872985.1"/>
    <property type="molecule type" value="Genomic_DNA"/>
</dbReference>